<name>A0A9D1HF59_9FIRM</name>
<gene>
    <name evidence="1" type="primary">mobC</name>
    <name evidence="1" type="ORF">IAD12_06155</name>
</gene>
<dbReference type="InterPro" id="IPR053842">
    <property type="entry name" value="NikA-like"/>
</dbReference>
<dbReference type="EMBL" id="DVLX01000078">
    <property type="protein sequence ID" value="HIT99817.1"/>
    <property type="molecule type" value="Genomic_DNA"/>
</dbReference>
<evidence type="ECO:0000313" key="1">
    <source>
        <dbReference type="EMBL" id="HIT99817.1"/>
    </source>
</evidence>
<reference evidence="1" key="2">
    <citation type="journal article" date="2021" name="PeerJ">
        <title>Extensive microbial diversity within the chicken gut microbiome revealed by metagenomics and culture.</title>
        <authorList>
            <person name="Gilroy R."/>
            <person name="Ravi A."/>
            <person name="Getino M."/>
            <person name="Pursley I."/>
            <person name="Horton D.L."/>
            <person name="Alikhan N.F."/>
            <person name="Baker D."/>
            <person name="Gharbi K."/>
            <person name="Hall N."/>
            <person name="Watson M."/>
            <person name="Adriaenssens E.M."/>
            <person name="Foster-Nyarko E."/>
            <person name="Jarju S."/>
            <person name="Secka A."/>
            <person name="Antonio M."/>
            <person name="Oren A."/>
            <person name="Chaudhuri R.R."/>
            <person name="La Ragione R."/>
            <person name="Hildebrand F."/>
            <person name="Pallen M.J."/>
        </authorList>
    </citation>
    <scope>NUCLEOTIDE SEQUENCE</scope>
    <source>
        <strain evidence="1">CHK176-22527</strain>
    </source>
</reference>
<accession>A0A9D1HF59</accession>
<comment type="caution">
    <text evidence="1">The sequence shown here is derived from an EMBL/GenBank/DDBJ whole genome shotgun (WGS) entry which is preliminary data.</text>
</comment>
<dbReference type="Pfam" id="PF21983">
    <property type="entry name" value="NikA-like"/>
    <property type="match status" value="1"/>
</dbReference>
<evidence type="ECO:0000313" key="2">
    <source>
        <dbReference type="Proteomes" id="UP000824159"/>
    </source>
</evidence>
<reference evidence="1" key="1">
    <citation type="submission" date="2020-10" db="EMBL/GenBank/DDBJ databases">
        <authorList>
            <person name="Gilroy R."/>
        </authorList>
    </citation>
    <scope>NUCLEOTIDE SEQUENCE</scope>
    <source>
        <strain evidence="1">CHK176-22527</strain>
    </source>
</reference>
<protein>
    <submittedName>
        <fullName evidence="1">Plasmid mobilization relaxosome protein MobC</fullName>
    </submittedName>
</protein>
<dbReference type="Proteomes" id="UP000824159">
    <property type="component" value="Unassembled WGS sequence"/>
</dbReference>
<proteinExistence type="predicted"/>
<dbReference type="AlphaFoldDB" id="A0A9D1HF59"/>
<organism evidence="1 2">
    <name type="scientific">Candidatus Allocopromorpha excrementavium</name>
    <dbReference type="NCBI Taxonomy" id="2840741"/>
    <lineage>
        <taxon>Bacteria</taxon>
        <taxon>Bacillati</taxon>
        <taxon>Bacillota</taxon>
        <taxon>Clostridia</taxon>
        <taxon>Eubacteriales</taxon>
        <taxon>Eubacteriaceae</taxon>
        <taxon>Eubacteriaceae incertae sedis</taxon>
        <taxon>Candidatus Allocopromorpha</taxon>
    </lineage>
</organism>
<sequence length="108" mass="12292">MKRTIKKQIWLNREEAQQLQKKSKKACLTEAALIRQLLSGYEPREAPGDEFYKFNRELSHIGNNLNQIAIKANSSGQVSTQDLDTELRRLHAFQAAVEEAVFGYGKGK</sequence>